<evidence type="ECO:0000256" key="10">
    <source>
        <dbReference type="ARBA" id="ARBA00023017"/>
    </source>
</evidence>
<keyword evidence="11" id="KW-0969">Cilium</keyword>
<accession>A0A0B6ZXV4</accession>
<evidence type="ECO:0000256" key="13">
    <source>
        <dbReference type="ARBA" id="ARBA00023212"/>
    </source>
</evidence>
<keyword evidence="10" id="KW-0243">Dynein</keyword>
<evidence type="ECO:0000256" key="9">
    <source>
        <dbReference type="ARBA" id="ARBA00022794"/>
    </source>
</evidence>
<dbReference type="GO" id="GO:0036064">
    <property type="term" value="C:ciliary basal body"/>
    <property type="evidence" value="ECO:0007669"/>
    <property type="project" value="TreeGrafter"/>
</dbReference>
<keyword evidence="13" id="KW-0206">Cytoskeleton</keyword>
<evidence type="ECO:0000256" key="4">
    <source>
        <dbReference type="ARBA" id="ARBA00006831"/>
    </source>
</evidence>
<evidence type="ECO:0000256" key="11">
    <source>
        <dbReference type="ARBA" id="ARBA00023069"/>
    </source>
</evidence>
<proteinExistence type="inferred from homology"/>
<comment type="subcellular location">
    <subcellularLocation>
        <location evidence="3">Cytoplasm</location>
        <location evidence="3">Cytoskeleton</location>
        <location evidence="3">Cilium axoneme</location>
    </subcellularLocation>
    <subcellularLocation>
        <location evidence="1">Cytoplasm</location>
        <location evidence="1">Cytoskeleton</location>
        <location evidence="1">Cilium basal body</location>
    </subcellularLocation>
    <subcellularLocation>
        <location evidence="2">Cytoplasm</location>
        <location evidence="2">Cytoskeleton</location>
        <location evidence="2">Microtubule organizing center</location>
        <location evidence="2">Centrosome</location>
    </subcellularLocation>
</comment>
<evidence type="ECO:0000256" key="15">
    <source>
        <dbReference type="SAM" id="MobiDB-lite"/>
    </source>
</evidence>
<dbReference type="SUPFAM" id="SSF52540">
    <property type="entry name" value="P-loop containing nucleoside triphosphate hydrolases"/>
    <property type="match status" value="1"/>
</dbReference>
<dbReference type="GO" id="GO:0005868">
    <property type="term" value="C:cytoplasmic dynein complex"/>
    <property type="evidence" value="ECO:0007669"/>
    <property type="project" value="InterPro"/>
</dbReference>
<dbReference type="InterPro" id="IPR040045">
    <property type="entry name" value="DYNC2LI1"/>
</dbReference>
<keyword evidence="8" id="KW-0493">Microtubule</keyword>
<dbReference type="Gene3D" id="3.40.50.300">
    <property type="entry name" value="P-loop containing nucleotide triphosphate hydrolases"/>
    <property type="match status" value="1"/>
</dbReference>
<feature type="region of interest" description="Disordered" evidence="15">
    <location>
        <begin position="315"/>
        <end position="346"/>
    </location>
</feature>
<organism evidence="16">
    <name type="scientific">Arion vulgaris</name>
    <dbReference type="NCBI Taxonomy" id="1028688"/>
    <lineage>
        <taxon>Eukaryota</taxon>
        <taxon>Metazoa</taxon>
        <taxon>Spiralia</taxon>
        <taxon>Lophotrochozoa</taxon>
        <taxon>Mollusca</taxon>
        <taxon>Gastropoda</taxon>
        <taxon>Heterobranchia</taxon>
        <taxon>Euthyneura</taxon>
        <taxon>Panpulmonata</taxon>
        <taxon>Eupulmonata</taxon>
        <taxon>Stylommatophora</taxon>
        <taxon>Helicina</taxon>
        <taxon>Arionoidea</taxon>
        <taxon>Arionidae</taxon>
        <taxon>Arion</taxon>
    </lineage>
</organism>
<sequence length="364" mass="41198">FQLFTLSTKLLSQIVSEMEKSLWDIAIEQSKIRKNDENSSNEESTMFLFGSKNSGKTSIILRFLDRDEPPKPTVALEYTFGRRAKGNNIAKDVGHIWELGGGTWLSKLMEIPITPKSLMHTTLLLVLDLSVPSELWSTMETLLHAAKTRLEEAIKEAKLTDPSIKDKLQKKAWERVGVDHPDKSMIDPFLIPLVIVGSKHDLFQDFDSEQRKVICKTLRFIAHVHGASLQFFSTKQEQLVSRMRNTFNHCLFDAATSKAIQVDHSKPIFVSPGHDTLQQIGSPPLSEKEIGRVQAKTPMALWKVAFTGILPQTNTNDPALVDDPAKDPQFAEPSIDNLRSQKDEELEHYRKLAERRSKESQLNT</sequence>
<reference evidence="16" key="1">
    <citation type="submission" date="2014-12" db="EMBL/GenBank/DDBJ databases">
        <title>Insight into the proteome of Arion vulgaris.</title>
        <authorList>
            <person name="Aradska J."/>
            <person name="Bulat T."/>
            <person name="Smidak R."/>
            <person name="Sarate P."/>
            <person name="Gangsoo J."/>
            <person name="Sialana F."/>
            <person name="Bilban M."/>
            <person name="Lubec G."/>
        </authorList>
    </citation>
    <scope>NUCLEOTIDE SEQUENCE</scope>
    <source>
        <tissue evidence="16">Skin</tissue>
    </source>
</reference>
<evidence type="ECO:0000256" key="2">
    <source>
        <dbReference type="ARBA" id="ARBA00004300"/>
    </source>
</evidence>
<dbReference type="GO" id="GO:0035721">
    <property type="term" value="P:intraciliary retrograde transport"/>
    <property type="evidence" value="ECO:0007669"/>
    <property type="project" value="InterPro"/>
</dbReference>
<dbReference type="GO" id="GO:0045504">
    <property type="term" value="F:dynein heavy chain binding"/>
    <property type="evidence" value="ECO:0007669"/>
    <property type="project" value="TreeGrafter"/>
</dbReference>
<dbReference type="PANTHER" id="PTHR13236:SF0">
    <property type="entry name" value="CYTOPLASMIC DYNEIN 2 LIGHT INTERMEDIATE CHAIN 1"/>
    <property type="match status" value="1"/>
</dbReference>
<evidence type="ECO:0000256" key="7">
    <source>
        <dbReference type="ARBA" id="ARBA00022490"/>
    </source>
</evidence>
<dbReference type="GO" id="GO:0005874">
    <property type="term" value="C:microtubule"/>
    <property type="evidence" value="ECO:0007669"/>
    <property type="project" value="UniProtKB-KW"/>
</dbReference>
<keyword evidence="14" id="KW-0966">Cell projection</keyword>
<evidence type="ECO:0000256" key="3">
    <source>
        <dbReference type="ARBA" id="ARBA00004430"/>
    </source>
</evidence>
<dbReference type="PANTHER" id="PTHR13236">
    <property type="entry name" value="DYNEIN 2 LIGHT INTERMEDIATE CHAIN, ISOFORM 2"/>
    <property type="match status" value="1"/>
</dbReference>
<evidence type="ECO:0000256" key="6">
    <source>
        <dbReference type="ARBA" id="ARBA00022473"/>
    </source>
</evidence>
<dbReference type="GO" id="GO:0005930">
    <property type="term" value="C:axoneme"/>
    <property type="evidence" value="ECO:0007669"/>
    <property type="project" value="UniProtKB-SubCell"/>
</dbReference>
<dbReference type="InterPro" id="IPR022780">
    <property type="entry name" value="Dynein_light_int_chain"/>
</dbReference>
<evidence type="ECO:0000256" key="5">
    <source>
        <dbReference type="ARBA" id="ARBA00018863"/>
    </source>
</evidence>
<keyword evidence="6" id="KW-0217">Developmental protein</keyword>
<dbReference type="GO" id="GO:0005813">
    <property type="term" value="C:centrosome"/>
    <property type="evidence" value="ECO:0007669"/>
    <property type="project" value="UniProtKB-SubCell"/>
</dbReference>
<evidence type="ECO:0000256" key="8">
    <source>
        <dbReference type="ARBA" id="ARBA00022701"/>
    </source>
</evidence>
<evidence type="ECO:0000256" key="14">
    <source>
        <dbReference type="ARBA" id="ARBA00023273"/>
    </source>
</evidence>
<dbReference type="EMBL" id="HACG01025821">
    <property type="protein sequence ID" value="CEK72686.1"/>
    <property type="molecule type" value="Transcribed_RNA"/>
</dbReference>
<dbReference type="AlphaFoldDB" id="A0A0B6ZXV4"/>
<dbReference type="GO" id="GO:0035735">
    <property type="term" value="P:intraciliary transport involved in cilium assembly"/>
    <property type="evidence" value="ECO:0007669"/>
    <property type="project" value="InterPro"/>
</dbReference>
<name>A0A0B6ZXV4_9EUPU</name>
<gene>
    <name evidence="16" type="primary">ORF83487</name>
</gene>
<dbReference type="Pfam" id="PF05783">
    <property type="entry name" value="DLIC"/>
    <property type="match status" value="1"/>
</dbReference>
<keyword evidence="7" id="KW-0963">Cytoplasm</keyword>
<keyword evidence="12" id="KW-0505">Motor protein</keyword>
<evidence type="ECO:0000256" key="12">
    <source>
        <dbReference type="ARBA" id="ARBA00023175"/>
    </source>
</evidence>
<dbReference type="InterPro" id="IPR027417">
    <property type="entry name" value="P-loop_NTPase"/>
</dbReference>
<protein>
    <recommendedName>
        <fullName evidence="5">Cytoplasmic dynein 2 light intermediate chain 1</fullName>
    </recommendedName>
</protein>
<evidence type="ECO:0000256" key="1">
    <source>
        <dbReference type="ARBA" id="ARBA00004120"/>
    </source>
</evidence>
<keyword evidence="9" id="KW-0970">Cilium biogenesis/degradation</keyword>
<comment type="similarity">
    <text evidence="4">Belongs to the dynein light intermediate chain family.</text>
</comment>
<evidence type="ECO:0000313" key="16">
    <source>
        <dbReference type="EMBL" id="CEK72686.1"/>
    </source>
</evidence>
<feature type="non-terminal residue" evidence="16">
    <location>
        <position position="1"/>
    </location>
</feature>